<keyword evidence="2" id="KW-0472">Membrane</keyword>
<name>A0A3E0X3W8_9GAMM</name>
<protein>
    <recommendedName>
        <fullName evidence="5">Phage tail tape measure protein</fullName>
    </recommendedName>
</protein>
<keyword evidence="2" id="KW-1133">Transmembrane helix</keyword>
<dbReference type="OrthoDB" id="8019720at2"/>
<proteinExistence type="predicted"/>
<organism evidence="3 4">
    <name type="scientific">Alkalilimnicola ehrlichii</name>
    <dbReference type="NCBI Taxonomy" id="351052"/>
    <lineage>
        <taxon>Bacteria</taxon>
        <taxon>Pseudomonadati</taxon>
        <taxon>Pseudomonadota</taxon>
        <taxon>Gammaproteobacteria</taxon>
        <taxon>Chromatiales</taxon>
        <taxon>Ectothiorhodospiraceae</taxon>
        <taxon>Alkalilimnicola</taxon>
    </lineage>
</organism>
<evidence type="ECO:0008006" key="5">
    <source>
        <dbReference type="Google" id="ProtNLM"/>
    </source>
</evidence>
<comment type="caution">
    <text evidence="3">The sequence shown here is derived from an EMBL/GenBank/DDBJ whole genome shotgun (WGS) entry which is preliminary data.</text>
</comment>
<gene>
    <name evidence="3" type="ORF">CAL65_00955</name>
</gene>
<dbReference type="Proteomes" id="UP000256763">
    <property type="component" value="Unassembled WGS sequence"/>
</dbReference>
<evidence type="ECO:0000313" key="4">
    <source>
        <dbReference type="Proteomes" id="UP000256763"/>
    </source>
</evidence>
<sequence length="500" mass="54132">MASNIKLEILLEGVDDATAALKQLRDGVDSTAQAVKAGREQLRQLNDLYPAVGRHTDQQRARQARQTAQQYELERAQKKHEQTLKRLQSISRHGGAIKDVGLAAFSYGSQFLSEEAKQDFEELRQAWDGIGTSIQKSIDGPMRSLFQRLTEVLQQVSEWIEANPKLIGGIAVAGATLAGMVVAVGTLVQIAAAVSIQLAILRYSLTALSIYGQGAITTFTSLAKRVLPAVGKALLWLGRLAMGHPIIALIAVLVGAAIYIWRNWETLGPLFAALWDNIKNAGAAAWAWLKDSFSMALDGLITLITEFSPLALFYKAFSGVMSWFGVELPDQFTDFGRQMLQGLIKGIFDMGSRVKDAITNIGDRVAGWFRDRLKIRSPSRVFAEAGRDTLAGYQLGLARSEHGPLKQIDGFGKRVKQISTGIALGVSALPAAAGVQFDQRAPLGGSLSGVAAAAGDNVTINIYAAPGMAADEVGREVARQLALREREKAARRRSALYDME</sequence>
<evidence type="ECO:0000313" key="3">
    <source>
        <dbReference type="EMBL" id="RFA39404.1"/>
    </source>
</evidence>
<feature type="coiled-coil region" evidence="1">
    <location>
        <begin position="61"/>
        <end position="93"/>
    </location>
</feature>
<keyword evidence="1" id="KW-0175">Coiled coil</keyword>
<dbReference type="RefSeq" id="WP_116300639.1">
    <property type="nucleotide sequence ID" value="NZ_NFZV01000001.1"/>
</dbReference>
<feature type="transmembrane region" description="Helical" evidence="2">
    <location>
        <begin position="200"/>
        <end position="222"/>
    </location>
</feature>
<evidence type="ECO:0000256" key="1">
    <source>
        <dbReference type="SAM" id="Coils"/>
    </source>
</evidence>
<dbReference type="EMBL" id="NFZW01000001">
    <property type="protein sequence ID" value="RFA39404.1"/>
    <property type="molecule type" value="Genomic_DNA"/>
</dbReference>
<keyword evidence="4" id="KW-1185">Reference proteome</keyword>
<feature type="transmembrane region" description="Helical" evidence="2">
    <location>
        <begin position="166"/>
        <end position="194"/>
    </location>
</feature>
<keyword evidence="2" id="KW-0812">Transmembrane</keyword>
<evidence type="ECO:0000256" key="2">
    <source>
        <dbReference type="SAM" id="Phobius"/>
    </source>
</evidence>
<reference evidence="4" key="1">
    <citation type="submission" date="2017-05" db="EMBL/GenBank/DDBJ databases">
        <authorList>
            <person name="Sharma S."/>
            <person name="Sidhu C."/>
            <person name="Pinnaka A.K."/>
        </authorList>
    </citation>
    <scope>NUCLEOTIDE SEQUENCE [LARGE SCALE GENOMIC DNA]</scope>
    <source>
        <strain evidence="4">AK93</strain>
    </source>
</reference>
<accession>A0A3E0X3W8</accession>
<dbReference type="AlphaFoldDB" id="A0A3E0X3W8"/>
<feature type="transmembrane region" description="Helical" evidence="2">
    <location>
        <begin position="234"/>
        <end position="261"/>
    </location>
</feature>